<dbReference type="Gene3D" id="2.130.10.10">
    <property type="entry name" value="YVTN repeat-like/Quinoprotein amine dehydrogenase"/>
    <property type="match status" value="1"/>
</dbReference>
<dbReference type="InterPro" id="IPR050282">
    <property type="entry name" value="Cycloisomerase_2"/>
</dbReference>
<evidence type="ECO:0000256" key="1">
    <source>
        <dbReference type="ARBA" id="ARBA00005564"/>
    </source>
</evidence>
<keyword evidence="5" id="KW-1185">Reference proteome</keyword>
<keyword evidence="2" id="KW-0313">Glucose metabolism</keyword>
<dbReference type="InterPro" id="IPR015943">
    <property type="entry name" value="WD40/YVTN_repeat-like_dom_sf"/>
</dbReference>
<dbReference type="HOGENOM" id="CLU_038716_5_1_0"/>
<dbReference type="InterPro" id="IPR011048">
    <property type="entry name" value="Haem_d1_sf"/>
</dbReference>
<evidence type="ECO:0000313" key="4">
    <source>
        <dbReference type="EMBL" id="AFL88634.1"/>
    </source>
</evidence>
<dbReference type="KEGG" id="trs:Terro_2007"/>
<accession>I3ZGC5</accession>
<dbReference type="Pfam" id="PF10282">
    <property type="entry name" value="Lactonase"/>
    <property type="match status" value="1"/>
</dbReference>
<reference evidence="3 5" key="1">
    <citation type="submission" date="2012-06" db="EMBL/GenBank/DDBJ databases">
        <title>Complete genome of Terriglobus roseus DSM 18391.</title>
        <authorList>
            <consortium name="US DOE Joint Genome Institute (JGI-PGF)"/>
            <person name="Lucas S."/>
            <person name="Copeland A."/>
            <person name="Lapidus A."/>
            <person name="Glavina del Rio T."/>
            <person name="Dalin E."/>
            <person name="Tice H."/>
            <person name="Bruce D."/>
            <person name="Goodwin L."/>
            <person name="Pitluck S."/>
            <person name="Peters L."/>
            <person name="Mikhailova N."/>
            <person name="Munk A.C.C."/>
            <person name="Kyrpides N."/>
            <person name="Mavromatis K."/>
            <person name="Ivanova N."/>
            <person name="Brettin T."/>
            <person name="Detter J.C."/>
            <person name="Han C."/>
            <person name="Larimer F."/>
            <person name="Land M."/>
            <person name="Hauser L."/>
            <person name="Markowitz V."/>
            <person name="Cheng J.-F."/>
            <person name="Hugenholtz P."/>
            <person name="Woyke T."/>
            <person name="Wu D."/>
            <person name="Brambilla E."/>
            <person name="Klenk H.-P."/>
            <person name="Eisen J.A."/>
        </authorList>
    </citation>
    <scope>NUCLEOTIDE SEQUENCE [LARGE SCALE GENOMIC DNA]</scope>
    <source>
        <strain evidence="3">DSM 18391</strain>
        <strain evidence="5">DSM 18391 / NRRL B-41598 / KBS 63</strain>
    </source>
</reference>
<dbReference type="Proteomes" id="UP000006056">
    <property type="component" value="Chromosome"/>
</dbReference>
<dbReference type="STRING" id="926566.Terro_2007"/>
<evidence type="ECO:0000256" key="2">
    <source>
        <dbReference type="ARBA" id="ARBA00022526"/>
    </source>
</evidence>
<dbReference type="GO" id="GO:0017057">
    <property type="term" value="F:6-phosphogluconolactonase activity"/>
    <property type="evidence" value="ECO:0007669"/>
    <property type="project" value="UniProtKB-EC"/>
</dbReference>
<evidence type="ECO:0000313" key="5">
    <source>
        <dbReference type="Proteomes" id="UP000006056"/>
    </source>
</evidence>
<dbReference type="EMBL" id="CP003379">
    <property type="protein sequence ID" value="AFL88293.1"/>
    <property type="molecule type" value="Genomic_DNA"/>
</dbReference>
<dbReference type="InterPro" id="IPR019405">
    <property type="entry name" value="Lactonase_7-beta_prop"/>
</dbReference>
<dbReference type="PANTHER" id="PTHR30344:SF1">
    <property type="entry name" value="6-PHOSPHOGLUCONOLACTONASE"/>
    <property type="match status" value="1"/>
</dbReference>
<dbReference type="eggNOG" id="COG2706">
    <property type="taxonomic scope" value="Bacteria"/>
</dbReference>
<gene>
    <name evidence="3" type="ordered locus">Terro_2007</name>
    <name evidence="4" type="ordered locus">Terro_2373</name>
</gene>
<organism evidence="3 5">
    <name type="scientific">Terriglobus roseus (strain DSM 18391 / NRRL B-41598 / KBS 63)</name>
    <dbReference type="NCBI Taxonomy" id="926566"/>
    <lineage>
        <taxon>Bacteria</taxon>
        <taxon>Pseudomonadati</taxon>
        <taxon>Acidobacteriota</taxon>
        <taxon>Terriglobia</taxon>
        <taxon>Terriglobales</taxon>
        <taxon>Acidobacteriaceae</taxon>
        <taxon>Terriglobus</taxon>
    </lineage>
</organism>
<dbReference type="KEGG" id="trs:Terro_2373"/>
<dbReference type="EC" id="3.1.1.31" evidence="3"/>
<comment type="similarity">
    <text evidence="1">Belongs to the cycloisomerase 2 family.</text>
</comment>
<name>I3ZGC5_TERRK</name>
<sequence length="402" mass="42933">MTLTISTRTPLQRSDLPSIALPWSRRRFVGVAPALLFVREAMAVPSSPRRVLLCSAAKAGGEIYSATWDPASGALGVLQKSVAITNPTFMAFARIAGNTYAYAVSEATGAGATVSAFAADPTSGVLRLINTQSSEGDAPTHVSVSPDARTLAVANYNGGSITTYRIDGHGAISSPVSHIQYTGHGPNPKRQESAHAHSVRFTADGRFLLVNNFGLDQILIYRVNQGTAEITPHTIPLWSTTPGSGPRHIAFHPNGRWIYCLEELDSSVDILQWDGKAGRLTPVSRVSSLPKDFPQGIAFSGEIAVSPDGRNLYIGNRVASDTIATFRIDHDGGALTLIQLASNGGKNTRHFAIDPTGRWLMLCDVASNSVVILERDAKTGELSAPIHTYSLESPMFADFLPV</sequence>
<proteinExistence type="inferred from homology"/>
<keyword evidence="2" id="KW-0119">Carbohydrate metabolism</keyword>
<keyword evidence="3" id="KW-0378">Hydrolase</keyword>
<dbReference type="EMBL" id="CP003379">
    <property type="protein sequence ID" value="AFL88634.1"/>
    <property type="molecule type" value="Genomic_DNA"/>
</dbReference>
<dbReference type="GO" id="GO:0006006">
    <property type="term" value="P:glucose metabolic process"/>
    <property type="evidence" value="ECO:0007669"/>
    <property type="project" value="UniProtKB-KW"/>
</dbReference>
<dbReference type="PATRIC" id="fig|926566.3.peg.1982"/>
<dbReference type="PANTHER" id="PTHR30344">
    <property type="entry name" value="6-PHOSPHOGLUCONOLACTONASE-RELATED"/>
    <property type="match status" value="1"/>
</dbReference>
<dbReference type="AlphaFoldDB" id="I3ZGC5"/>
<dbReference type="SUPFAM" id="SSF51004">
    <property type="entry name" value="C-terminal (heme d1) domain of cytochrome cd1-nitrite reductase"/>
    <property type="match status" value="1"/>
</dbReference>
<evidence type="ECO:0000313" key="3">
    <source>
        <dbReference type="EMBL" id="AFL88293.1"/>
    </source>
</evidence>
<protein>
    <submittedName>
        <fullName evidence="3">3-carboxymuconate cyclase</fullName>
        <ecNumber evidence="3">3.1.1.31</ecNumber>
    </submittedName>
</protein>